<evidence type="ECO:0000313" key="1">
    <source>
        <dbReference type="EMBL" id="DAD80979.1"/>
    </source>
</evidence>
<dbReference type="EMBL" id="BK014892">
    <property type="protein sequence ID" value="DAD80979.1"/>
    <property type="molecule type" value="Genomic_DNA"/>
</dbReference>
<organism evidence="1">
    <name type="scientific">Podoviridae sp. ct9P15</name>
    <dbReference type="NCBI Taxonomy" id="2826543"/>
    <lineage>
        <taxon>Viruses</taxon>
        <taxon>Duplodnaviria</taxon>
        <taxon>Heunggongvirae</taxon>
        <taxon>Uroviricota</taxon>
        <taxon>Caudoviricetes</taxon>
    </lineage>
</organism>
<reference evidence="1" key="1">
    <citation type="journal article" date="2021" name="Proc. Natl. Acad. Sci. U.S.A.">
        <title>A Catalog of Tens of Thousands of Viruses from Human Metagenomes Reveals Hidden Associations with Chronic Diseases.</title>
        <authorList>
            <person name="Tisza M.J."/>
            <person name="Buck C.B."/>
        </authorList>
    </citation>
    <scope>NUCLEOTIDE SEQUENCE</scope>
    <source>
        <strain evidence="1">Ct9P15</strain>
    </source>
</reference>
<accession>A0A8S5MGC9</accession>
<protein>
    <submittedName>
        <fullName evidence="1">Uncharacterized protein</fullName>
    </submittedName>
</protein>
<proteinExistence type="predicted"/>
<sequence>MTPANRKLTGFFYLAIYQDHFDHNVKMII</sequence>
<name>A0A8S5MGC9_9CAUD</name>